<keyword evidence="5" id="KW-0902">Two-component regulatory system</keyword>
<dbReference type="PROSITE" id="PS51257">
    <property type="entry name" value="PROKAR_LIPOPROTEIN"/>
    <property type="match status" value="1"/>
</dbReference>
<proteinExistence type="predicted"/>
<keyword evidence="4" id="KW-0418">Kinase</keyword>
<dbReference type="InterPro" id="IPR036890">
    <property type="entry name" value="HATPase_C_sf"/>
</dbReference>
<dbReference type="RefSeq" id="WP_378256808.1">
    <property type="nucleotide sequence ID" value="NZ_JBHSJV010000001.1"/>
</dbReference>
<dbReference type="Pfam" id="PF02518">
    <property type="entry name" value="HATPase_c"/>
    <property type="match status" value="1"/>
</dbReference>
<keyword evidence="8" id="KW-0812">Transmembrane</keyword>
<feature type="transmembrane region" description="Helical" evidence="8">
    <location>
        <begin position="428"/>
        <end position="447"/>
    </location>
</feature>
<name>A0ABW5NDZ3_9FLAO</name>
<feature type="repeat" description="TPR" evidence="6">
    <location>
        <begin position="198"/>
        <end position="231"/>
    </location>
</feature>
<sequence>MLKTTLLYRLFLITYLLLFISCTKNSLELEKNTVTPPNSFFYFQKAKDKSIPLQERYKAINSAYELSKKNTNDTLLLKILQKKSVIHYLMKQYDSLQLFNTQLLHAAILKKNPFHIGKHYSLKGVYYKEVTGDQNSAFYYFNQSKNYFLQIGDNGQVGKALLNMALIQQNFSDFFGSKETITESLQYLIRAQKTKYIASAYSVLATNHRKLLNYEDAIKYYNKAIEITDSEKDRFVYLNNLSAIYIDHKKYKKAIQGFKTILNNSLANKCVKNKARAIDNMAYAKWLSTQTDVENEFQKALNIRLKNKDLRGQIASYTHLAEFFANKDSKAAKKWIDKALIVSKKSNNPKAELDALKLLIKLAPLNLPIKNRYIILQDSLYKQELTVKTQFAKIKYDDKLKQEEILKLKNQKAKQETETAKQKAHKTIFLSSGIIILLIGCFVIYFLKQRYKREKIQETYKTETRISKKVHDELANDIYNVMIQLEDENKPELLNKIEDIYSRTRDISRENSSIDTGQNYPEELSDMLSSYTPIDTMLIVKGFDHINWEKISREKKVTLYRVLQELMTNMKKHSQAKLVAITFSKSFKLIKINYSDNGRGITEKAINYRNGLYNAENRIKTIGGSFIFDSETENGFKAEIQIPN</sequence>
<dbReference type="InterPro" id="IPR019734">
    <property type="entry name" value="TPR_rpt"/>
</dbReference>
<dbReference type="PANTHER" id="PTHR24421:SF10">
    <property type="entry name" value="NITRATE_NITRITE SENSOR PROTEIN NARQ"/>
    <property type="match status" value="1"/>
</dbReference>
<evidence type="ECO:0000259" key="9">
    <source>
        <dbReference type="Pfam" id="PF02518"/>
    </source>
</evidence>
<dbReference type="Gene3D" id="1.25.40.10">
    <property type="entry name" value="Tetratricopeptide repeat domain"/>
    <property type="match status" value="2"/>
</dbReference>
<feature type="coiled-coil region" evidence="7">
    <location>
        <begin position="396"/>
        <end position="423"/>
    </location>
</feature>
<dbReference type="InterPro" id="IPR011990">
    <property type="entry name" value="TPR-like_helical_dom_sf"/>
</dbReference>
<reference evidence="11" key="1">
    <citation type="journal article" date="2019" name="Int. J. Syst. Evol. Microbiol.">
        <title>The Global Catalogue of Microorganisms (GCM) 10K type strain sequencing project: providing services to taxonomists for standard genome sequencing and annotation.</title>
        <authorList>
            <consortium name="The Broad Institute Genomics Platform"/>
            <consortium name="The Broad Institute Genome Sequencing Center for Infectious Disease"/>
            <person name="Wu L."/>
            <person name="Ma J."/>
        </authorList>
    </citation>
    <scope>NUCLEOTIDE SEQUENCE [LARGE SCALE GENOMIC DNA]</scope>
    <source>
        <strain evidence="11">KCTC 42423</strain>
    </source>
</reference>
<accession>A0ABW5NDZ3</accession>
<evidence type="ECO:0000256" key="6">
    <source>
        <dbReference type="PROSITE-ProRule" id="PRU00339"/>
    </source>
</evidence>
<evidence type="ECO:0000256" key="3">
    <source>
        <dbReference type="ARBA" id="ARBA00022679"/>
    </source>
</evidence>
<keyword evidence="10" id="KW-0067">ATP-binding</keyword>
<evidence type="ECO:0000256" key="1">
    <source>
        <dbReference type="ARBA" id="ARBA00000085"/>
    </source>
</evidence>
<protein>
    <recommendedName>
        <fullName evidence="2">histidine kinase</fullName>
        <ecNumber evidence="2">2.7.13.3</ecNumber>
    </recommendedName>
</protein>
<organism evidence="10 11">
    <name type="scientific">Aquimarina hainanensis</name>
    <dbReference type="NCBI Taxonomy" id="1578017"/>
    <lineage>
        <taxon>Bacteria</taxon>
        <taxon>Pseudomonadati</taxon>
        <taxon>Bacteroidota</taxon>
        <taxon>Flavobacteriia</taxon>
        <taxon>Flavobacteriales</taxon>
        <taxon>Flavobacteriaceae</taxon>
        <taxon>Aquimarina</taxon>
    </lineage>
</organism>
<dbReference type="GO" id="GO:0005524">
    <property type="term" value="F:ATP binding"/>
    <property type="evidence" value="ECO:0007669"/>
    <property type="project" value="UniProtKB-KW"/>
</dbReference>
<keyword evidence="3" id="KW-0808">Transferase</keyword>
<keyword evidence="7" id="KW-0175">Coiled coil</keyword>
<evidence type="ECO:0000313" key="10">
    <source>
        <dbReference type="EMBL" id="MFD2593331.1"/>
    </source>
</evidence>
<dbReference type="EC" id="2.7.13.3" evidence="2"/>
<dbReference type="EMBL" id="JBHULX010000046">
    <property type="protein sequence ID" value="MFD2593331.1"/>
    <property type="molecule type" value="Genomic_DNA"/>
</dbReference>
<evidence type="ECO:0000256" key="5">
    <source>
        <dbReference type="ARBA" id="ARBA00023012"/>
    </source>
</evidence>
<dbReference type="SMART" id="SM00028">
    <property type="entry name" value="TPR"/>
    <property type="match status" value="2"/>
</dbReference>
<dbReference type="PROSITE" id="PS50005">
    <property type="entry name" value="TPR"/>
    <property type="match status" value="1"/>
</dbReference>
<feature type="domain" description="Histidine kinase/HSP90-like ATPase" evidence="9">
    <location>
        <begin position="556"/>
        <end position="643"/>
    </location>
</feature>
<dbReference type="InterPro" id="IPR050482">
    <property type="entry name" value="Sensor_HK_TwoCompSys"/>
</dbReference>
<dbReference type="SUPFAM" id="SSF48452">
    <property type="entry name" value="TPR-like"/>
    <property type="match status" value="1"/>
</dbReference>
<evidence type="ECO:0000256" key="4">
    <source>
        <dbReference type="ARBA" id="ARBA00022777"/>
    </source>
</evidence>
<dbReference type="SUPFAM" id="SSF55874">
    <property type="entry name" value="ATPase domain of HSP90 chaperone/DNA topoisomerase II/histidine kinase"/>
    <property type="match status" value="1"/>
</dbReference>
<dbReference type="Proteomes" id="UP001597459">
    <property type="component" value="Unassembled WGS sequence"/>
</dbReference>
<evidence type="ECO:0000313" key="11">
    <source>
        <dbReference type="Proteomes" id="UP001597459"/>
    </source>
</evidence>
<dbReference type="CDD" id="cd16917">
    <property type="entry name" value="HATPase_UhpB-NarQ-NarX-like"/>
    <property type="match status" value="1"/>
</dbReference>
<keyword evidence="8" id="KW-1133">Transmembrane helix</keyword>
<comment type="caution">
    <text evidence="10">The sequence shown here is derived from an EMBL/GenBank/DDBJ whole genome shotgun (WGS) entry which is preliminary data.</text>
</comment>
<dbReference type="InterPro" id="IPR003594">
    <property type="entry name" value="HATPase_dom"/>
</dbReference>
<keyword evidence="11" id="KW-1185">Reference proteome</keyword>
<dbReference type="PANTHER" id="PTHR24421">
    <property type="entry name" value="NITRATE/NITRITE SENSOR PROTEIN NARX-RELATED"/>
    <property type="match status" value="1"/>
</dbReference>
<gene>
    <name evidence="10" type="ORF">ACFSTE_21020</name>
</gene>
<keyword evidence="6" id="KW-0802">TPR repeat</keyword>
<keyword evidence="10" id="KW-0547">Nucleotide-binding</keyword>
<evidence type="ECO:0000256" key="7">
    <source>
        <dbReference type="SAM" id="Coils"/>
    </source>
</evidence>
<evidence type="ECO:0000256" key="8">
    <source>
        <dbReference type="SAM" id="Phobius"/>
    </source>
</evidence>
<comment type="catalytic activity">
    <reaction evidence="1">
        <text>ATP + protein L-histidine = ADP + protein N-phospho-L-histidine.</text>
        <dbReference type="EC" id="2.7.13.3"/>
    </reaction>
</comment>
<evidence type="ECO:0000256" key="2">
    <source>
        <dbReference type="ARBA" id="ARBA00012438"/>
    </source>
</evidence>
<keyword evidence="8" id="KW-0472">Membrane</keyword>
<dbReference type="Gene3D" id="3.30.565.10">
    <property type="entry name" value="Histidine kinase-like ATPase, C-terminal domain"/>
    <property type="match status" value="1"/>
</dbReference>